<dbReference type="PANTHER" id="PTHR19212:SF0">
    <property type="entry name" value="LD07988P"/>
    <property type="match status" value="1"/>
</dbReference>
<sequence length="667" mass="75432">MCDDDCNINRKLTKPKDDSDSCCGLSGSHGSLDSLVDILNSLDSDEEITDQHAQKIEKVGSENLIRSEKEGASSARETITDNKEEGSCDKRNYLLEVVRNCSSEEGGLMRDHKTQGEQEMDYEPTKLESEETKGDFPVSREEAVPASGEEVVPSSYITVPTEEEVQTSVVTNGDLLQQCEGVISVNENAIGKFDIGGVTEDESNEDNKESNKQFKIDGVTKDESNDNINDLDKSGEKFKIGGVTEDETCDHFVSVKRSRKGSHGSEYEGRDSPVQRKLSRSHSVVSDHDDSIIISQYLGQSSDEAEARLLARRQARAEAREIRMRELERQQKEQEENADRQYDMIEASSRSTRTVGSRYLSSRRSSEDSLEDGGSLRELRHELKELEEKFRKAMIANAQLDNEKAAQTYQLELLKDRIEEIEDELSRLKREHKDKCREHDQLKRLSARLKDDLAVTRSELEERDRLIAEKGLVIVIEEEPPLMDGTVNGEIVTTAKKVLVTAENAQLLESAGEGSLDVRLGKFVAEKKDLQDQINHLRLELEEERNKRRKSSGISNGPTSDDYDLDDVQRDVVRQLADFKFRAQKAEQDVATLQATVARLESQVIRYKSAAEMYEKSEEALKQEKRKLQREAREAQSRAEELETSNTHLLKRLDKLKNAKSALLKDL</sequence>
<comment type="similarity">
    <text evidence="1">Belongs to the LRRFIP family.</text>
</comment>
<dbReference type="Proteomes" id="UP000192223">
    <property type="component" value="Unplaced"/>
</dbReference>
<proteinExistence type="inferred from homology"/>
<dbReference type="OrthoDB" id="10028421at2759"/>
<dbReference type="Gene3D" id="1.20.5.4090">
    <property type="match status" value="1"/>
</dbReference>
<dbReference type="GO" id="GO:0006355">
    <property type="term" value="P:regulation of DNA-templated transcription"/>
    <property type="evidence" value="ECO:0007669"/>
    <property type="project" value="InterPro"/>
</dbReference>
<organism evidence="5 6">
    <name type="scientific">Agrilus planipennis</name>
    <name type="common">Emerald ash borer</name>
    <name type="synonym">Agrilus marcopoli</name>
    <dbReference type="NCBI Taxonomy" id="224129"/>
    <lineage>
        <taxon>Eukaryota</taxon>
        <taxon>Metazoa</taxon>
        <taxon>Ecdysozoa</taxon>
        <taxon>Arthropoda</taxon>
        <taxon>Hexapoda</taxon>
        <taxon>Insecta</taxon>
        <taxon>Pterygota</taxon>
        <taxon>Neoptera</taxon>
        <taxon>Endopterygota</taxon>
        <taxon>Coleoptera</taxon>
        <taxon>Polyphaga</taxon>
        <taxon>Elateriformia</taxon>
        <taxon>Buprestoidea</taxon>
        <taxon>Buprestidae</taxon>
        <taxon>Agrilinae</taxon>
        <taxon>Agrilus</taxon>
    </lineage>
</organism>
<keyword evidence="2 3" id="KW-0175">Coiled coil</keyword>
<dbReference type="STRING" id="224129.A0A1W4XT61"/>
<feature type="compositionally biased region" description="Basic and acidic residues" evidence="4">
    <location>
        <begin position="123"/>
        <end position="143"/>
    </location>
</feature>
<evidence type="ECO:0000256" key="3">
    <source>
        <dbReference type="SAM" id="Coils"/>
    </source>
</evidence>
<feature type="region of interest" description="Disordered" evidence="4">
    <location>
        <begin position="327"/>
        <end position="374"/>
    </location>
</feature>
<dbReference type="KEGG" id="apln:108744383"/>
<gene>
    <name evidence="6" type="primary">LOC108744383</name>
</gene>
<dbReference type="RefSeq" id="XP_018335615.1">
    <property type="nucleotide sequence ID" value="XM_018480113.2"/>
</dbReference>
<feature type="compositionally biased region" description="Basic and acidic residues" evidence="4">
    <location>
        <begin position="107"/>
        <end position="116"/>
    </location>
</feature>
<dbReference type="PANTHER" id="PTHR19212">
    <property type="entry name" value="LEUCINE RICH REPEAT IN FLII INTERACTING PROTEIN"/>
    <property type="match status" value="1"/>
</dbReference>
<dbReference type="InParanoid" id="A0A1W4XT61"/>
<feature type="compositionally biased region" description="Basic and acidic residues" evidence="4">
    <location>
        <begin position="629"/>
        <end position="641"/>
    </location>
</feature>
<feature type="region of interest" description="Disordered" evidence="4">
    <location>
        <begin position="619"/>
        <end position="647"/>
    </location>
</feature>
<name>A0A1W4XT61_AGRPL</name>
<feature type="compositionally biased region" description="Basic and acidic residues" evidence="4">
    <location>
        <begin position="205"/>
        <end position="235"/>
    </location>
</feature>
<evidence type="ECO:0000313" key="5">
    <source>
        <dbReference type="Proteomes" id="UP000192223"/>
    </source>
</evidence>
<evidence type="ECO:0000313" key="6">
    <source>
        <dbReference type="RefSeq" id="XP_018335615.1"/>
    </source>
</evidence>
<feature type="region of interest" description="Disordered" evidence="4">
    <location>
        <begin position="254"/>
        <end position="286"/>
    </location>
</feature>
<keyword evidence="5" id="KW-1185">Reference proteome</keyword>
<dbReference type="GeneID" id="108744383"/>
<feature type="region of interest" description="Disordered" evidence="4">
    <location>
        <begin position="65"/>
        <end position="86"/>
    </location>
</feature>
<feature type="compositionally biased region" description="Basic and acidic residues" evidence="4">
    <location>
        <begin position="263"/>
        <end position="274"/>
    </location>
</feature>
<evidence type="ECO:0000256" key="4">
    <source>
        <dbReference type="SAM" id="MobiDB-lite"/>
    </source>
</evidence>
<feature type="compositionally biased region" description="Basic and acidic residues" evidence="4">
    <location>
        <begin position="327"/>
        <end position="343"/>
    </location>
</feature>
<dbReference type="AlphaFoldDB" id="A0A1W4XT61"/>
<reference evidence="6" key="1">
    <citation type="submission" date="2025-08" db="UniProtKB">
        <authorList>
            <consortium name="RefSeq"/>
        </authorList>
    </citation>
    <scope>IDENTIFICATION</scope>
    <source>
        <tissue evidence="6">Entire body</tissue>
    </source>
</reference>
<feature type="region of interest" description="Disordered" evidence="4">
    <location>
        <begin position="107"/>
        <end position="153"/>
    </location>
</feature>
<evidence type="ECO:0000256" key="2">
    <source>
        <dbReference type="ARBA" id="ARBA00023054"/>
    </source>
</evidence>
<feature type="region of interest" description="Disordered" evidence="4">
    <location>
        <begin position="545"/>
        <end position="566"/>
    </location>
</feature>
<accession>A0A1W4XT61</accession>
<dbReference type="InterPro" id="IPR019139">
    <property type="entry name" value="LRRFIP1/2"/>
</dbReference>
<evidence type="ECO:0000256" key="1">
    <source>
        <dbReference type="ARBA" id="ARBA00008275"/>
    </source>
</evidence>
<feature type="region of interest" description="Disordered" evidence="4">
    <location>
        <begin position="196"/>
        <end position="235"/>
    </location>
</feature>
<protein>
    <submittedName>
        <fullName evidence="6">Leucine-rich repeat flightless-interacting protein 2 isoform X1</fullName>
    </submittedName>
</protein>
<dbReference type="Pfam" id="PF09738">
    <property type="entry name" value="LRRFIP"/>
    <property type="match status" value="1"/>
</dbReference>
<feature type="coiled-coil region" evidence="3">
    <location>
        <begin position="376"/>
        <end position="445"/>
    </location>
</feature>